<dbReference type="GO" id="GO:0055085">
    <property type="term" value="P:transmembrane transport"/>
    <property type="evidence" value="ECO:0007669"/>
    <property type="project" value="InterPro"/>
</dbReference>
<feature type="transmembrane region" description="Helical" evidence="7">
    <location>
        <begin position="94"/>
        <end position="116"/>
    </location>
</feature>
<dbReference type="PROSITE" id="PS50928">
    <property type="entry name" value="ABC_TM1"/>
    <property type="match status" value="1"/>
</dbReference>
<keyword evidence="4 7" id="KW-0812">Transmembrane</keyword>
<dbReference type="InterPro" id="IPR035906">
    <property type="entry name" value="MetI-like_sf"/>
</dbReference>
<keyword evidence="3" id="KW-1003">Cell membrane</keyword>
<evidence type="ECO:0000313" key="10">
    <source>
        <dbReference type="Proteomes" id="UP000057737"/>
    </source>
</evidence>
<comment type="subcellular location">
    <subcellularLocation>
        <location evidence="1 7">Cell membrane</location>
        <topology evidence="1 7">Multi-pass membrane protein</topology>
    </subcellularLocation>
</comment>
<reference evidence="9 10" key="1">
    <citation type="submission" date="2015-11" db="EMBL/GenBank/DDBJ databases">
        <title>Draft Genome Sequence of the Strain BR 10303 (Bradyrhizobium sp.) isolated from nodules of Centrolobium paraense.</title>
        <authorList>
            <person name="Zelli J.E."/>
            <person name="Simoes-Araujo J.L."/>
            <person name="Barauna A.C."/>
            <person name="Silva K."/>
        </authorList>
    </citation>
    <scope>NUCLEOTIDE SEQUENCE [LARGE SCALE GENOMIC DNA]</scope>
    <source>
        <strain evidence="9 10">BR 10303</strain>
    </source>
</reference>
<sequence>MAGLTLASPSAERRGYSPLRETWRRYRRHKPAVISAVLLLLLILAVVIGPFIWRVSINDIDPVAGLQGPSLAHPFGTDDLGQDLLARMIYGGRISLAVGLAAMLVSVFVGTLIGALAGMSRGPLGYALMWLTDLFLSLPQLPLLLMLIYLFRDGLKAVFGPEGGIFILIVLVIGGLRWMPVARLVRAQFLSLREKEFVEAARALGASPVRQVVRHILPNALGPVIIAGTIDVAAAIIAESTLSFLGLGFPPDTPTWGRILYDAKDFLDIGPHWALFPGGAIFIAVVAINFIGDGLRDALDARKVI</sequence>
<evidence type="ECO:0000256" key="5">
    <source>
        <dbReference type="ARBA" id="ARBA00022989"/>
    </source>
</evidence>
<comment type="similarity">
    <text evidence="7">Belongs to the binding-protein-dependent transport system permease family.</text>
</comment>
<dbReference type="InterPro" id="IPR050366">
    <property type="entry name" value="BP-dependent_transpt_permease"/>
</dbReference>
<dbReference type="RefSeq" id="WP_066509931.1">
    <property type="nucleotide sequence ID" value="NZ_LNCU01000084.1"/>
</dbReference>
<accession>A0A109JNS7</accession>
<evidence type="ECO:0000256" key="2">
    <source>
        <dbReference type="ARBA" id="ARBA00022448"/>
    </source>
</evidence>
<dbReference type="Pfam" id="PF12911">
    <property type="entry name" value="OppC_N"/>
    <property type="match status" value="1"/>
</dbReference>
<gene>
    <name evidence="9" type="ORF">AS156_10800</name>
</gene>
<dbReference type="CDD" id="cd06261">
    <property type="entry name" value="TM_PBP2"/>
    <property type="match status" value="1"/>
</dbReference>
<dbReference type="InterPro" id="IPR000515">
    <property type="entry name" value="MetI-like"/>
</dbReference>
<evidence type="ECO:0000256" key="1">
    <source>
        <dbReference type="ARBA" id="ARBA00004651"/>
    </source>
</evidence>
<evidence type="ECO:0000313" key="9">
    <source>
        <dbReference type="EMBL" id="KWV52213.1"/>
    </source>
</evidence>
<name>A0A109JNS7_9BRAD</name>
<dbReference type="SUPFAM" id="SSF161098">
    <property type="entry name" value="MetI-like"/>
    <property type="match status" value="1"/>
</dbReference>
<evidence type="ECO:0000256" key="6">
    <source>
        <dbReference type="ARBA" id="ARBA00023136"/>
    </source>
</evidence>
<dbReference type="EMBL" id="LNCU01000084">
    <property type="protein sequence ID" value="KWV52213.1"/>
    <property type="molecule type" value="Genomic_DNA"/>
</dbReference>
<comment type="caution">
    <text evidence="9">The sequence shown here is derived from an EMBL/GenBank/DDBJ whole genome shotgun (WGS) entry which is preliminary data.</text>
</comment>
<dbReference type="Gene3D" id="1.10.3720.10">
    <property type="entry name" value="MetI-like"/>
    <property type="match status" value="1"/>
</dbReference>
<evidence type="ECO:0000256" key="7">
    <source>
        <dbReference type="RuleBase" id="RU363032"/>
    </source>
</evidence>
<evidence type="ECO:0000256" key="3">
    <source>
        <dbReference type="ARBA" id="ARBA00022475"/>
    </source>
</evidence>
<keyword evidence="10" id="KW-1185">Reference proteome</keyword>
<dbReference type="OrthoDB" id="9766870at2"/>
<dbReference type="AlphaFoldDB" id="A0A109JNS7"/>
<feature type="transmembrane region" description="Helical" evidence="7">
    <location>
        <begin position="269"/>
        <end position="292"/>
    </location>
</feature>
<dbReference type="PANTHER" id="PTHR43386:SF23">
    <property type="entry name" value="ABC TRANSPORTER"/>
    <property type="match status" value="1"/>
</dbReference>
<dbReference type="Proteomes" id="UP000057737">
    <property type="component" value="Unassembled WGS sequence"/>
</dbReference>
<organism evidence="9 10">
    <name type="scientific">Bradyrhizobium macuxiense</name>
    <dbReference type="NCBI Taxonomy" id="1755647"/>
    <lineage>
        <taxon>Bacteria</taxon>
        <taxon>Pseudomonadati</taxon>
        <taxon>Pseudomonadota</taxon>
        <taxon>Alphaproteobacteria</taxon>
        <taxon>Hyphomicrobiales</taxon>
        <taxon>Nitrobacteraceae</taxon>
        <taxon>Bradyrhizobium</taxon>
    </lineage>
</organism>
<evidence type="ECO:0000256" key="4">
    <source>
        <dbReference type="ARBA" id="ARBA00022692"/>
    </source>
</evidence>
<keyword evidence="6 7" id="KW-0472">Membrane</keyword>
<protein>
    <submittedName>
        <fullName evidence="9">Peptide ABC transporter permease</fullName>
    </submittedName>
</protein>
<dbReference type="InterPro" id="IPR025966">
    <property type="entry name" value="OppC_N"/>
</dbReference>
<feature type="domain" description="ABC transmembrane type-1" evidence="8">
    <location>
        <begin position="92"/>
        <end position="292"/>
    </location>
</feature>
<feature type="transmembrane region" description="Helical" evidence="7">
    <location>
        <begin position="163"/>
        <end position="185"/>
    </location>
</feature>
<keyword evidence="5 7" id="KW-1133">Transmembrane helix</keyword>
<dbReference type="PANTHER" id="PTHR43386">
    <property type="entry name" value="OLIGOPEPTIDE TRANSPORT SYSTEM PERMEASE PROTEIN APPC"/>
    <property type="match status" value="1"/>
</dbReference>
<proteinExistence type="inferred from homology"/>
<feature type="transmembrane region" description="Helical" evidence="7">
    <location>
        <begin position="224"/>
        <end position="249"/>
    </location>
</feature>
<dbReference type="GO" id="GO:0005886">
    <property type="term" value="C:plasma membrane"/>
    <property type="evidence" value="ECO:0007669"/>
    <property type="project" value="UniProtKB-SubCell"/>
</dbReference>
<dbReference type="Pfam" id="PF00528">
    <property type="entry name" value="BPD_transp_1"/>
    <property type="match status" value="1"/>
</dbReference>
<feature type="transmembrane region" description="Helical" evidence="7">
    <location>
        <begin position="128"/>
        <end position="151"/>
    </location>
</feature>
<feature type="transmembrane region" description="Helical" evidence="7">
    <location>
        <begin position="32"/>
        <end position="53"/>
    </location>
</feature>
<evidence type="ECO:0000259" key="8">
    <source>
        <dbReference type="PROSITE" id="PS50928"/>
    </source>
</evidence>
<keyword evidence="2 7" id="KW-0813">Transport</keyword>